<evidence type="ECO:0000313" key="1">
    <source>
        <dbReference type="EMBL" id="VFU20556.1"/>
    </source>
</evidence>
<name>A0A6N2JZK9_SALVM</name>
<dbReference type="AlphaFoldDB" id="A0A6N2JZK9"/>
<organism evidence="1">
    <name type="scientific">Salix viminalis</name>
    <name type="common">Common osier</name>
    <name type="synonym">Basket willow</name>
    <dbReference type="NCBI Taxonomy" id="40686"/>
    <lineage>
        <taxon>Eukaryota</taxon>
        <taxon>Viridiplantae</taxon>
        <taxon>Streptophyta</taxon>
        <taxon>Embryophyta</taxon>
        <taxon>Tracheophyta</taxon>
        <taxon>Spermatophyta</taxon>
        <taxon>Magnoliopsida</taxon>
        <taxon>eudicotyledons</taxon>
        <taxon>Gunneridae</taxon>
        <taxon>Pentapetalae</taxon>
        <taxon>rosids</taxon>
        <taxon>fabids</taxon>
        <taxon>Malpighiales</taxon>
        <taxon>Salicaceae</taxon>
        <taxon>Saliceae</taxon>
        <taxon>Salix</taxon>
    </lineage>
</organism>
<reference evidence="1" key="1">
    <citation type="submission" date="2019-03" db="EMBL/GenBank/DDBJ databases">
        <authorList>
            <person name="Mank J."/>
            <person name="Almeida P."/>
        </authorList>
    </citation>
    <scope>NUCLEOTIDE SEQUENCE</scope>
    <source>
        <strain evidence="1">78183</strain>
    </source>
</reference>
<dbReference type="EMBL" id="CAADRP010000001">
    <property type="protein sequence ID" value="VFU20556.1"/>
    <property type="molecule type" value="Genomic_DNA"/>
</dbReference>
<accession>A0A6N2JZK9</accession>
<sequence length="72" mass="7685">MIEDIGIIFQQRNLGSTQWHIFSKSGGLRLCGNLSSHSQLGLIAYSSDYNWGGLPRGLAAASVTPSMSMAGK</sequence>
<proteinExistence type="predicted"/>
<protein>
    <submittedName>
        <fullName evidence="1">Uncharacterized protein</fullName>
    </submittedName>
</protein>
<gene>
    <name evidence="1" type="ORF">SVIM_LOCUS6413</name>
</gene>